<protein>
    <submittedName>
        <fullName evidence="2">Uncharacterized protein</fullName>
    </submittedName>
</protein>
<evidence type="ECO:0000256" key="1">
    <source>
        <dbReference type="SAM" id="MobiDB-lite"/>
    </source>
</evidence>
<feature type="region of interest" description="Disordered" evidence="1">
    <location>
        <begin position="40"/>
        <end position="66"/>
    </location>
</feature>
<organism evidence="2 3">
    <name type="scientific">Pseudomonas atacamensis</name>
    <dbReference type="NCBI Taxonomy" id="2565368"/>
    <lineage>
        <taxon>Bacteria</taxon>
        <taxon>Pseudomonadati</taxon>
        <taxon>Pseudomonadota</taxon>
        <taxon>Gammaproteobacteria</taxon>
        <taxon>Pseudomonadales</taxon>
        <taxon>Pseudomonadaceae</taxon>
        <taxon>Pseudomonas</taxon>
    </lineage>
</organism>
<proteinExistence type="predicted"/>
<evidence type="ECO:0000313" key="2">
    <source>
        <dbReference type="EMBL" id="THF35945.1"/>
    </source>
</evidence>
<gene>
    <name evidence="2" type="ORF">E5170_00440</name>
</gene>
<evidence type="ECO:0000313" key="3">
    <source>
        <dbReference type="Proteomes" id="UP000310574"/>
    </source>
</evidence>
<reference evidence="2 3" key="1">
    <citation type="submission" date="2019-04" db="EMBL/GenBank/DDBJ databases">
        <title>Draft genome sequence of Pseudomonas sp. M7D1 isolated from rhizosphere of plant the flowery desert.</title>
        <authorList>
            <person name="Poblete-Morales M."/>
            <person name="Plaza N."/>
            <person name="Corsini G."/>
            <person name="Silva E."/>
        </authorList>
    </citation>
    <scope>NUCLEOTIDE SEQUENCE [LARGE SCALE GENOMIC DNA]</scope>
    <source>
        <strain evidence="2 3">M7D1</strain>
    </source>
</reference>
<sequence>MRYEVGGLSGVSGFPLAPCRLPASSFICSMALPVVPGQLPSGRFPRLPKNSQETVSPKSHKEGRTP</sequence>
<dbReference type="Proteomes" id="UP000310574">
    <property type="component" value="Unassembled WGS sequence"/>
</dbReference>
<accession>A0AAQ2I2Q5</accession>
<dbReference type="AlphaFoldDB" id="A0AAQ2I2Q5"/>
<comment type="caution">
    <text evidence="2">The sequence shown here is derived from an EMBL/GenBank/DDBJ whole genome shotgun (WGS) entry which is preliminary data.</text>
</comment>
<dbReference type="EMBL" id="SSBS01000001">
    <property type="protein sequence ID" value="THF35945.1"/>
    <property type="molecule type" value="Genomic_DNA"/>
</dbReference>
<name>A0AAQ2I2Q5_9PSED</name>